<reference evidence="1 2" key="1">
    <citation type="submission" date="2016-09" db="EMBL/GenBank/DDBJ databases">
        <title>The draft genome of Dichanthelium oligosanthes: A C3 panicoid grass species.</title>
        <authorList>
            <person name="Studer A.J."/>
            <person name="Schnable J.C."/>
            <person name="Brutnell T.P."/>
        </authorList>
    </citation>
    <scope>NUCLEOTIDE SEQUENCE [LARGE SCALE GENOMIC DNA]</scope>
    <source>
        <strain evidence="2">cv. Kellogg 1175</strain>
        <tissue evidence="1">Leaf</tissue>
    </source>
</reference>
<keyword evidence="2" id="KW-1185">Reference proteome</keyword>
<name>A0A1E5WHN3_9POAL</name>
<dbReference type="PROSITE" id="PS00412">
    <property type="entry name" value="NEUROMODULIN_1"/>
    <property type="match status" value="1"/>
</dbReference>
<gene>
    <name evidence="1" type="ORF">BAE44_0002322</name>
</gene>
<dbReference type="EMBL" id="LWDX02008472">
    <property type="protein sequence ID" value="OEL36660.1"/>
    <property type="molecule type" value="Genomic_DNA"/>
</dbReference>
<evidence type="ECO:0000313" key="1">
    <source>
        <dbReference type="EMBL" id="OEL36660.1"/>
    </source>
</evidence>
<protein>
    <submittedName>
        <fullName evidence="1">Uncharacterized protein</fullName>
    </submittedName>
</protein>
<sequence>MLCCLRRRERGVEPSGGCGEAPARCVFMAIAMRQPWRGLDLVEFFCMLGCGSAVALRRKVMHSGNFLGAVRSASLNFLMT</sequence>
<dbReference type="Proteomes" id="UP000095767">
    <property type="component" value="Unassembled WGS sequence"/>
</dbReference>
<evidence type="ECO:0000313" key="2">
    <source>
        <dbReference type="Proteomes" id="UP000095767"/>
    </source>
</evidence>
<proteinExistence type="predicted"/>
<accession>A0A1E5WHN3</accession>
<comment type="caution">
    <text evidence="1">The sequence shown here is derived from an EMBL/GenBank/DDBJ whole genome shotgun (WGS) entry which is preliminary data.</text>
</comment>
<dbReference type="AlphaFoldDB" id="A0A1E5WHN3"/>
<dbReference type="InterPro" id="IPR018243">
    <property type="entry name" value="Neuromodulin_palmitoyl_site"/>
</dbReference>
<organism evidence="1 2">
    <name type="scientific">Dichanthelium oligosanthes</name>
    <dbReference type="NCBI Taxonomy" id="888268"/>
    <lineage>
        <taxon>Eukaryota</taxon>
        <taxon>Viridiplantae</taxon>
        <taxon>Streptophyta</taxon>
        <taxon>Embryophyta</taxon>
        <taxon>Tracheophyta</taxon>
        <taxon>Spermatophyta</taxon>
        <taxon>Magnoliopsida</taxon>
        <taxon>Liliopsida</taxon>
        <taxon>Poales</taxon>
        <taxon>Poaceae</taxon>
        <taxon>PACMAD clade</taxon>
        <taxon>Panicoideae</taxon>
        <taxon>Panicodae</taxon>
        <taxon>Paniceae</taxon>
        <taxon>Dichantheliinae</taxon>
        <taxon>Dichanthelium</taxon>
    </lineage>
</organism>